<protein>
    <submittedName>
        <fullName evidence="1">Envelope-like protein</fullName>
    </submittedName>
</protein>
<organism evidence="1 2">
    <name type="scientific">Cucumis melo var. makuwa</name>
    <name type="common">Oriental melon</name>
    <dbReference type="NCBI Taxonomy" id="1194695"/>
    <lineage>
        <taxon>Eukaryota</taxon>
        <taxon>Viridiplantae</taxon>
        <taxon>Streptophyta</taxon>
        <taxon>Embryophyta</taxon>
        <taxon>Tracheophyta</taxon>
        <taxon>Spermatophyta</taxon>
        <taxon>Magnoliopsida</taxon>
        <taxon>eudicotyledons</taxon>
        <taxon>Gunneridae</taxon>
        <taxon>Pentapetalae</taxon>
        <taxon>rosids</taxon>
        <taxon>fabids</taxon>
        <taxon>Cucurbitales</taxon>
        <taxon>Cucurbitaceae</taxon>
        <taxon>Benincaseae</taxon>
        <taxon>Cucumis</taxon>
    </lineage>
</organism>
<dbReference type="AlphaFoldDB" id="A0A5A7VIA1"/>
<comment type="caution">
    <text evidence="1">The sequence shown here is derived from an EMBL/GenBank/DDBJ whole genome shotgun (WGS) entry which is preliminary data.</text>
</comment>
<accession>A0A5A7VIA1</accession>
<dbReference type="OrthoDB" id="1432452at2759"/>
<gene>
    <name evidence="1" type="ORF">E6C27_scaffold17G001480</name>
</gene>
<dbReference type="Proteomes" id="UP000321393">
    <property type="component" value="Unassembled WGS sequence"/>
</dbReference>
<proteinExistence type="predicted"/>
<reference evidence="1 2" key="1">
    <citation type="submission" date="2019-08" db="EMBL/GenBank/DDBJ databases">
        <title>Draft genome sequences of two oriental melons (Cucumis melo L. var makuwa).</title>
        <authorList>
            <person name="Kwon S.-Y."/>
        </authorList>
    </citation>
    <scope>NUCLEOTIDE SEQUENCE [LARGE SCALE GENOMIC DNA]</scope>
    <source>
        <strain evidence="2">cv. SW 3</strain>
        <tissue evidence="1">Leaf</tissue>
    </source>
</reference>
<sequence length="156" mass="17855">MKVTAIEEANDITTMKLDKLFGSLYTFKLTFKDQGRRFDSQTNRDGVSFNASISSMENVDFSPRNRDQDCGTPYKDRFDKFDKFVRCHECEGHVHIQAECTIYLKRKKKILNITLSDEDTTSDSECEDYGRALISCEAEGSLELLSNDELLLQAVI</sequence>
<evidence type="ECO:0000313" key="2">
    <source>
        <dbReference type="Proteomes" id="UP000321393"/>
    </source>
</evidence>
<evidence type="ECO:0000313" key="1">
    <source>
        <dbReference type="EMBL" id="KAA0065461.1"/>
    </source>
</evidence>
<dbReference type="EMBL" id="SSTE01001516">
    <property type="protein sequence ID" value="KAA0065461.1"/>
    <property type="molecule type" value="Genomic_DNA"/>
</dbReference>
<name>A0A5A7VIA1_CUCMM</name>